<evidence type="ECO:0000313" key="2">
    <source>
        <dbReference type="EMBL" id="EJK72075.1"/>
    </source>
</evidence>
<dbReference type="OMA" id="YERKEPS"/>
<proteinExistence type="predicted"/>
<evidence type="ECO:0000256" key="1">
    <source>
        <dbReference type="SAM" id="Phobius"/>
    </source>
</evidence>
<keyword evidence="1" id="KW-1133">Transmembrane helix</keyword>
<sequence>MLVFGALLGLENFSRQMRIGTYVIFVATILLTVVGPGIQDDQDIGELLRQPVASVWFSLLLLGMIVSTALMVSKTFEERKQIAVLLVARSTSYTLNLTVSRAFLLNPTMFVLVVFIVIKLVSGSIYTYAIVVQSTTVTQSKIVPLNATTVMLVNAITGILIWQDWRVIDSWTGYICVFLLLVLGCDLLLSSALLMTNDNPVFGATRRASEIIESTPMKRLFPLERSGGTRHLYVDIPDIDNYERKEPSVNRREAWKKILSLRPDDRATNPMHSSFIF</sequence>
<protein>
    <submittedName>
        <fullName evidence="2">Uncharacterized protein</fullName>
    </submittedName>
</protein>
<keyword evidence="1" id="KW-0472">Membrane</keyword>
<accession>K0T2W2</accession>
<dbReference type="OrthoDB" id="54285at2759"/>
<comment type="caution">
    <text evidence="2">The sequence shown here is derived from an EMBL/GenBank/DDBJ whole genome shotgun (WGS) entry which is preliminary data.</text>
</comment>
<feature type="transmembrane region" description="Helical" evidence="1">
    <location>
        <begin position="143"/>
        <end position="165"/>
    </location>
</feature>
<feature type="transmembrane region" description="Helical" evidence="1">
    <location>
        <begin position="19"/>
        <end position="38"/>
    </location>
</feature>
<keyword evidence="3" id="KW-1185">Reference proteome</keyword>
<dbReference type="AlphaFoldDB" id="K0T2W2"/>
<name>K0T2W2_THAOC</name>
<dbReference type="EMBL" id="AGNL01006401">
    <property type="protein sequence ID" value="EJK72075.1"/>
    <property type="molecule type" value="Genomic_DNA"/>
</dbReference>
<gene>
    <name evidence="2" type="ORF">THAOC_06433</name>
</gene>
<feature type="transmembrane region" description="Helical" evidence="1">
    <location>
        <begin position="171"/>
        <end position="189"/>
    </location>
</feature>
<feature type="transmembrane region" description="Helical" evidence="1">
    <location>
        <begin position="110"/>
        <end position="131"/>
    </location>
</feature>
<evidence type="ECO:0000313" key="3">
    <source>
        <dbReference type="Proteomes" id="UP000266841"/>
    </source>
</evidence>
<feature type="transmembrane region" description="Helical" evidence="1">
    <location>
        <begin position="53"/>
        <end position="72"/>
    </location>
</feature>
<dbReference type="Proteomes" id="UP000266841">
    <property type="component" value="Unassembled WGS sequence"/>
</dbReference>
<reference evidence="2 3" key="1">
    <citation type="journal article" date="2012" name="Genome Biol.">
        <title>Genome and low-iron response of an oceanic diatom adapted to chronic iron limitation.</title>
        <authorList>
            <person name="Lommer M."/>
            <person name="Specht M."/>
            <person name="Roy A.S."/>
            <person name="Kraemer L."/>
            <person name="Andreson R."/>
            <person name="Gutowska M.A."/>
            <person name="Wolf J."/>
            <person name="Bergner S.V."/>
            <person name="Schilhabel M.B."/>
            <person name="Klostermeier U.C."/>
            <person name="Beiko R.G."/>
            <person name="Rosenstiel P."/>
            <person name="Hippler M."/>
            <person name="Laroche J."/>
        </authorList>
    </citation>
    <scope>NUCLEOTIDE SEQUENCE [LARGE SCALE GENOMIC DNA]</scope>
    <source>
        <strain evidence="2 3">CCMP1005</strain>
    </source>
</reference>
<organism evidence="2 3">
    <name type="scientific">Thalassiosira oceanica</name>
    <name type="common">Marine diatom</name>
    <dbReference type="NCBI Taxonomy" id="159749"/>
    <lineage>
        <taxon>Eukaryota</taxon>
        <taxon>Sar</taxon>
        <taxon>Stramenopiles</taxon>
        <taxon>Ochrophyta</taxon>
        <taxon>Bacillariophyta</taxon>
        <taxon>Coscinodiscophyceae</taxon>
        <taxon>Thalassiosirophycidae</taxon>
        <taxon>Thalassiosirales</taxon>
        <taxon>Thalassiosiraceae</taxon>
        <taxon>Thalassiosira</taxon>
    </lineage>
</organism>
<keyword evidence="1" id="KW-0812">Transmembrane</keyword>